<organism evidence="1">
    <name type="scientific">marine sediment metagenome</name>
    <dbReference type="NCBI Taxonomy" id="412755"/>
    <lineage>
        <taxon>unclassified sequences</taxon>
        <taxon>metagenomes</taxon>
        <taxon>ecological metagenomes</taxon>
    </lineage>
</organism>
<sequence length="40" mass="4240">MGTQLMRRISLMVFTGCTLTACAGGALLVEPSRASWTPIV</sequence>
<gene>
    <name evidence="1" type="ORF">S01H1_12791</name>
</gene>
<dbReference type="EMBL" id="BARS01006578">
    <property type="protein sequence ID" value="GAF70606.1"/>
    <property type="molecule type" value="Genomic_DNA"/>
</dbReference>
<evidence type="ECO:0000313" key="1">
    <source>
        <dbReference type="EMBL" id="GAF70606.1"/>
    </source>
</evidence>
<dbReference type="AlphaFoldDB" id="X0S5W4"/>
<accession>X0S5W4</accession>
<name>X0S5W4_9ZZZZ</name>
<feature type="non-terminal residue" evidence="1">
    <location>
        <position position="40"/>
    </location>
</feature>
<reference evidence="1" key="1">
    <citation type="journal article" date="2014" name="Front. Microbiol.">
        <title>High frequency of phylogenetically diverse reductive dehalogenase-homologous genes in deep subseafloor sedimentary metagenomes.</title>
        <authorList>
            <person name="Kawai M."/>
            <person name="Futagami T."/>
            <person name="Toyoda A."/>
            <person name="Takaki Y."/>
            <person name="Nishi S."/>
            <person name="Hori S."/>
            <person name="Arai W."/>
            <person name="Tsubouchi T."/>
            <person name="Morono Y."/>
            <person name="Uchiyama I."/>
            <person name="Ito T."/>
            <person name="Fujiyama A."/>
            <person name="Inagaki F."/>
            <person name="Takami H."/>
        </authorList>
    </citation>
    <scope>NUCLEOTIDE SEQUENCE</scope>
    <source>
        <strain evidence="1">Expedition CK06-06</strain>
    </source>
</reference>
<comment type="caution">
    <text evidence="1">The sequence shown here is derived from an EMBL/GenBank/DDBJ whole genome shotgun (WGS) entry which is preliminary data.</text>
</comment>
<dbReference type="PROSITE" id="PS51257">
    <property type="entry name" value="PROKAR_LIPOPROTEIN"/>
    <property type="match status" value="1"/>
</dbReference>
<proteinExistence type="predicted"/>
<protein>
    <submittedName>
        <fullName evidence="1">Uncharacterized protein</fullName>
    </submittedName>
</protein>